<protein>
    <recommendedName>
        <fullName evidence="4">Cohesin domain-containing protein</fullName>
    </recommendedName>
</protein>
<keyword evidence="1" id="KW-1133">Transmembrane helix</keyword>
<dbReference type="Proteomes" id="UP000179324">
    <property type="component" value="Unassembled WGS sequence"/>
</dbReference>
<proteinExistence type="predicted"/>
<evidence type="ECO:0000313" key="2">
    <source>
        <dbReference type="EMBL" id="OGG38054.1"/>
    </source>
</evidence>
<dbReference type="EMBL" id="MFKI01000029">
    <property type="protein sequence ID" value="OGG38054.1"/>
    <property type="molecule type" value="Genomic_DNA"/>
</dbReference>
<keyword evidence="1" id="KW-0472">Membrane</keyword>
<keyword evidence="1" id="KW-0812">Transmembrane</keyword>
<accession>A0A1F6BMA1</accession>
<sequence length="302" mass="34360">MKNTLKLFVLAVGLFYFHQAFAVELYLKTAVSEVGVGEELLVDVIVDVGDETLNAVEGELVFPVELVKVVGVFERDSVITFWLEKPHFDEADGRIKWSGVTPGGFGNVLSPFGLQPARLFSIIFEGKNVGTGQIGFGNVRALRNDGEGTLVELTISALTLTVNGKDSKSESKKEEFLTDDEPPQEFVPLVTADPTIFDGRWFLIFNTQDKESGIKNYEVLEKRTFLDFRFWTVAESPYLLKDQNLRSRIYVKAIDERGNERVTELAPTYPLNWSENVLPWVIMIIILDLIVLFWRKFLWRKR</sequence>
<organism evidence="2 3">
    <name type="scientific">Candidatus Jorgensenbacteria bacterium GWC1_48_12</name>
    <dbReference type="NCBI Taxonomy" id="1798469"/>
    <lineage>
        <taxon>Bacteria</taxon>
        <taxon>Candidatus Joergenseniibacteriota</taxon>
    </lineage>
</organism>
<dbReference type="AlphaFoldDB" id="A0A1F6BMA1"/>
<gene>
    <name evidence="2" type="ORF">A2127_00040</name>
</gene>
<name>A0A1F6BMA1_9BACT</name>
<feature type="transmembrane region" description="Helical" evidence="1">
    <location>
        <begin position="277"/>
        <end position="294"/>
    </location>
</feature>
<evidence type="ECO:0000256" key="1">
    <source>
        <dbReference type="SAM" id="Phobius"/>
    </source>
</evidence>
<comment type="caution">
    <text evidence="2">The sequence shown here is derived from an EMBL/GenBank/DDBJ whole genome shotgun (WGS) entry which is preliminary data.</text>
</comment>
<evidence type="ECO:0000313" key="3">
    <source>
        <dbReference type="Proteomes" id="UP000179324"/>
    </source>
</evidence>
<reference evidence="2 3" key="1">
    <citation type="journal article" date="2016" name="Nat. Commun.">
        <title>Thousands of microbial genomes shed light on interconnected biogeochemical processes in an aquifer system.</title>
        <authorList>
            <person name="Anantharaman K."/>
            <person name="Brown C.T."/>
            <person name="Hug L.A."/>
            <person name="Sharon I."/>
            <person name="Castelle C.J."/>
            <person name="Probst A.J."/>
            <person name="Thomas B.C."/>
            <person name="Singh A."/>
            <person name="Wilkins M.J."/>
            <person name="Karaoz U."/>
            <person name="Brodie E.L."/>
            <person name="Williams K.H."/>
            <person name="Hubbard S.S."/>
            <person name="Banfield J.F."/>
        </authorList>
    </citation>
    <scope>NUCLEOTIDE SEQUENCE [LARGE SCALE GENOMIC DNA]</scope>
</reference>
<evidence type="ECO:0008006" key="4">
    <source>
        <dbReference type="Google" id="ProtNLM"/>
    </source>
</evidence>